<dbReference type="InterPro" id="IPR000131">
    <property type="entry name" value="ATP_synth_F1_gsu"/>
</dbReference>
<dbReference type="InterPro" id="IPR035968">
    <property type="entry name" value="ATP_synth_F1_ATPase_gsu"/>
</dbReference>
<dbReference type="FunFam" id="3.40.1380.10:FF:000004">
    <property type="entry name" value="ATP synthase gamma chain, chloroplastic"/>
    <property type="match status" value="1"/>
</dbReference>
<keyword evidence="11" id="KW-0406">Ion transport</keyword>
<dbReference type="Pfam" id="PF13041">
    <property type="entry name" value="PPR_2"/>
    <property type="match status" value="5"/>
</dbReference>
<comment type="similarity">
    <text evidence="4">Belongs to the ATPase gamma chain family.</text>
</comment>
<feature type="repeat" description="PPR" evidence="17">
    <location>
        <begin position="410"/>
        <end position="444"/>
    </location>
</feature>
<dbReference type="InterPro" id="IPR050872">
    <property type="entry name" value="PPR_P_subfamily"/>
</dbReference>
<evidence type="ECO:0000256" key="14">
    <source>
        <dbReference type="ARBA" id="ARBA00023157"/>
    </source>
</evidence>
<dbReference type="PROSITE" id="PS51375">
    <property type="entry name" value="PPR"/>
    <property type="match status" value="10"/>
</dbReference>
<evidence type="ECO:0000256" key="10">
    <source>
        <dbReference type="ARBA" id="ARBA00022946"/>
    </source>
</evidence>
<evidence type="ECO:0000256" key="1">
    <source>
        <dbReference type="ARBA" id="ARBA00003456"/>
    </source>
</evidence>
<feature type="repeat" description="PPR" evidence="17">
    <location>
        <begin position="514"/>
        <end position="548"/>
    </location>
</feature>
<dbReference type="PROSITE" id="PS00153">
    <property type="entry name" value="ATPASE_GAMMA"/>
    <property type="match status" value="1"/>
</dbReference>
<evidence type="ECO:0000313" key="18">
    <source>
        <dbReference type="EMBL" id="KAK9224094.1"/>
    </source>
</evidence>
<keyword evidence="5" id="KW-0813">Transport</keyword>
<feature type="repeat" description="PPR" evidence="17">
    <location>
        <begin position="479"/>
        <end position="513"/>
    </location>
</feature>
<keyword evidence="14" id="KW-1015">Disulfide bond</keyword>
<feature type="repeat" description="PPR" evidence="17">
    <location>
        <begin position="375"/>
        <end position="409"/>
    </location>
</feature>
<evidence type="ECO:0000256" key="8">
    <source>
        <dbReference type="ARBA" id="ARBA00022737"/>
    </source>
</evidence>
<comment type="function">
    <text evidence="1">Produces ATP from ADP in the presence of a proton gradient across the membrane. The gamma chain is believed to be important in regulating ATPase activity and the flow of protons through the CF(0) complex.</text>
</comment>
<evidence type="ECO:0000256" key="4">
    <source>
        <dbReference type="ARBA" id="ARBA00007681"/>
    </source>
</evidence>
<dbReference type="PANTHER" id="PTHR46128:SF328">
    <property type="entry name" value="PENTACOTRIPEPTIDE-REPEAT REGION OF PRORP DOMAIN-CONTAINING PROTEIN"/>
    <property type="match status" value="1"/>
</dbReference>
<name>A0AAP0MXS1_9ROSI</name>
<evidence type="ECO:0000256" key="17">
    <source>
        <dbReference type="PROSITE-ProRule" id="PRU00708"/>
    </source>
</evidence>
<dbReference type="Gene3D" id="1.10.287.80">
    <property type="entry name" value="ATP synthase, gamma subunit, helix hairpin domain"/>
    <property type="match status" value="2"/>
</dbReference>
<dbReference type="FunFam" id="1.10.287.80:FF:000003">
    <property type="entry name" value="ATP synthase gamma chain, chloroplastic"/>
    <property type="match status" value="1"/>
</dbReference>
<feature type="repeat" description="PPR" evidence="17">
    <location>
        <begin position="162"/>
        <end position="196"/>
    </location>
</feature>
<keyword evidence="10" id="KW-0809">Transit peptide</keyword>
<dbReference type="InterPro" id="IPR002885">
    <property type="entry name" value="PPR_rpt"/>
</dbReference>
<evidence type="ECO:0000256" key="7">
    <source>
        <dbReference type="ARBA" id="ARBA00022640"/>
    </source>
</evidence>
<dbReference type="InterPro" id="IPR011990">
    <property type="entry name" value="TPR-like_helical_dom_sf"/>
</dbReference>
<dbReference type="SUPFAM" id="SSF81901">
    <property type="entry name" value="HCP-like"/>
    <property type="match status" value="1"/>
</dbReference>
<dbReference type="GO" id="GO:0030234">
    <property type="term" value="F:enzyme regulator activity"/>
    <property type="evidence" value="ECO:0007669"/>
    <property type="project" value="UniProtKB-ARBA"/>
</dbReference>
<dbReference type="NCBIfam" id="TIGR01146">
    <property type="entry name" value="ATPsyn_F1gamma"/>
    <property type="match status" value="1"/>
</dbReference>
<dbReference type="NCBIfam" id="TIGR00756">
    <property type="entry name" value="PPR"/>
    <property type="match status" value="10"/>
</dbReference>
<dbReference type="Pfam" id="PF00231">
    <property type="entry name" value="ATP-synt"/>
    <property type="match status" value="1"/>
</dbReference>
<keyword evidence="12" id="KW-0793">Thylakoid</keyword>
<evidence type="ECO:0000256" key="2">
    <source>
        <dbReference type="ARBA" id="ARBA00004525"/>
    </source>
</evidence>
<accession>A0AAP0MXS1</accession>
<evidence type="ECO:0000313" key="19">
    <source>
        <dbReference type="Proteomes" id="UP001428341"/>
    </source>
</evidence>
<feature type="repeat" description="PPR" evidence="17">
    <location>
        <begin position="270"/>
        <end position="304"/>
    </location>
</feature>
<dbReference type="Pfam" id="PF01535">
    <property type="entry name" value="PPR"/>
    <property type="match status" value="1"/>
</dbReference>
<evidence type="ECO:0000256" key="3">
    <source>
        <dbReference type="ARBA" id="ARBA00007626"/>
    </source>
</evidence>
<dbReference type="GO" id="GO:0046933">
    <property type="term" value="F:proton-transporting ATP synthase activity, rotational mechanism"/>
    <property type="evidence" value="ECO:0007669"/>
    <property type="project" value="InterPro"/>
</dbReference>
<dbReference type="GO" id="GO:0009535">
    <property type="term" value="C:chloroplast thylakoid membrane"/>
    <property type="evidence" value="ECO:0007669"/>
    <property type="project" value="UniProtKB-SubCell"/>
</dbReference>
<sequence>MAPSLTNSLVNRVVSELRKSPKLALEFYTWVGENNRFSHSLESSCAIVHLLVNWRRFDDALLLMGNLMSANSVSPLEFLEGLLDSYEICKATPAVFDALVRACTQIGATEGAYDVIQKLKVKGHSVSIHAWNNFLSHLVKLNEIGRFWKLYKEMVSCGYVENVNTFNLVIYALCKECKLEEALSLYYRMLKSGIWPNVVCFNMIINEACQVGDLEFALKLFRKMGVMSGDSVLPNSVTHNCIINGFCKLGRVEFAEEIRYAMIKAGIDCNVRTYATLIDGYARGGSSEEALRLCDEMVKRGLMPNTVVYNSTIHWLFAEGDVEGALFVLSDMIDKHICPDQFTYSILTKGLCRNGCVKQAFKLHNQVLEEHMVGDAYSYNILINYLCKSNNLAAAKQLLSSMIVRGLIPDIITYGTLIDGYCKGGNIEGAVQVYENMKKVEKKPNLVIYNSIINGLCKDASLDAAKSLLEASQRIGLLDAITYNTLINGYFINGKIAEAFAMFSEMRNVGIAVNKVGYNILINFLCKFGCYQQARELMKVMILHGIIPDYVTYTTLVTRFSKNCSPEEVIELHDDMVLSGTLTLSSNNPLSVITMSCSNLPVCRDTSSLSFGSFLNPFRPPHNATPNNPSRSSSVTPIHCGLRELRERIDSVKNTQKITEAMKLVAAAKVRRAQEAVVNGRPFSETLVEVLYNINEQLQNEDIDVPLIKVRPVKKVALVVVTGDRGLCGGFNNNIIKKAEARIAELKTLGLDYTIISVGKKGNAYFLRRPYIPVDRFLEGGSLPTAKEAQTIADDVFSLFVSEEVDKVELLYTKFVSLVKSDPVIHTLLPLSPRGEICDVNGVCVDAAEDEFFRLTTKEGKLTVERDVVRTETASFSPILQFEQDPVQILDALLPLYLNSQILRALQESLASELASRMSAMSNATDNAMELKKNLSIVYNRQRQAKITGEILEIVAGADALV</sequence>
<comment type="caution">
    <text evidence="18">The sequence shown here is derived from an EMBL/GenBank/DDBJ whole genome shotgun (WGS) entry which is preliminary data.</text>
</comment>
<dbReference type="CDD" id="cd12151">
    <property type="entry name" value="F1-ATPase_gamma"/>
    <property type="match status" value="1"/>
</dbReference>
<evidence type="ECO:0000256" key="6">
    <source>
        <dbReference type="ARBA" id="ARBA00022528"/>
    </source>
</evidence>
<keyword evidence="8" id="KW-0677">Repeat</keyword>
<dbReference type="FunFam" id="1.10.287.80:FF:000004">
    <property type="entry name" value="ATP synthase gamma chain, chloroplastic"/>
    <property type="match status" value="1"/>
</dbReference>
<dbReference type="Gene3D" id="3.40.1380.10">
    <property type="match status" value="1"/>
</dbReference>
<comment type="similarity">
    <text evidence="3">Belongs to the PPR family. P subfamily.</text>
</comment>
<dbReference type="NCBIfam" id="NF004145">
    <property type="entry name" value="PRK05621.1-2"/>
    <property type="match status" value="1"/>
</dbReference>
<keyword evidence="9" id="KW-0375">Hydrogen ion transport</keyword>
<evidence type="ECO:0000256" key="15">
    <source>
        <dbReference type="ARBA" id="ARBA00023196"/>
    </source>
</evidence>
<comment type="subcellular location">
    <subcellularLocation>
        <location evidence="2">Plastid</location>
        <location evidence="2">Chloroplast thylakoid membrane</location>
        <topology evidence="2">Peripheral membrane protein</topology>
    </subcellularLocation>
</comment>
<dbReference type="EMBL" id="JBCGBO010000002">
    <property type="protein sequence ID" value="KAK9224094.1"/>
    <property type="molecule type" value="Genomic_DNA"/>
</dbReference>
<keyword evidence="13" id="KW-0472">Membrane</keyword>
<protein>
    <submittedName>
        <fullName evidence="18">Uncharacterized protein</fullName>
    </submittedName>
</protein>
<keyword evidence="6" id="KW-0150">Chloroplast</keyword>
<evidence type="ECO:0000256" key="11">
    <source>
        <dbReference type="ARBA" id="ARBA00023065"/>
    </source>
</evidence>
<dbReference type="SUPFAM" id="SSF52943">
    <property type="entry name" value="ATP synthase (F1-ATPase), gamma subunit"/>
    <property type="match status" value="1"/>
</dbReference>
<evidence type="ECO:0000256" key="13">
    <source>
        <dbReference type="ARBA" id="ARBA00023136"/>
    </source>
</evidence>
<feature type="repeat" description="PPR" evidence="17">
    <location>
        <begin position="340"/>
        <end position="374"/>
    </location>
</feature>
<dbReference type="HAMAP" id="MF_00815">
    <property type="entry name" value="ATP_synth_gamma_bact"/>
    <property type="match status" value="1"/>
</dbReference>
<reference evidence="18 19" key="1">
    <citation type="submission" date="2024-05" db="EMBL/GenBank/DDBJ databases">
        <title>Haplotype-resolved chromosome-level genome assembly of Huyou (Citrus changshanensis).</title>
        <authorList>
            <person name="Miao C."/>
            <person name="Chen W."/>
            <person name="Wu Y."/>
            <person name="Wang L."/>
            <person name="Zhao S."/>
            <person name="Grierson D."/>
            <person name="Xu C."/>
            <person name="Chen K."/>
        </authorList>
    </citation>
    <scope>NUCLEOTIDE SEQUENCE [LARGE SCALE GENOMIC DNA]</scope>
    <source>
        <strain evidence="18">01-14</strain>
        <tissue evidence="18">Leaf</tissue>
    </source>
</reference>
<feature type="repeat" description="PPR" evidence="17">
    <location>
        <begin position="235"/>
        <end position="269"/>
    </location>
</feature>
<gene>
    <name evidence="18" type="ORF">WN944_012543</name>
</gene>
<dbReference type="PANTHER" id="PTHR46128">
    <property type="entry name" value="MITOCHONDRIAL GROUP I INTRON SPLICING FACTOR CCM1"/>
    <property type="match status" value="1"/>
</dbReference>
<evidence type="ECO:0000256" key="16">
    <source>
        <dbReference type="ARBA" id="ARBA00023310"/>
    </source>
</evidence>
<evidence type="ECO:0000256" key="5">
    <source>
        <dbReference type="ARBA" id="ARBA00022448"/>
    </source>
</evidence>
<dbReference type="Proteomes" id="UP001428341">
    <property type="component" value="Unassembled WGS sequence"/>
</dbReference>
<dbReference type="Gene3D" id="1.25.40.10">
    <property type="entry name" value="Tetratricopeptide repeat domain"/>
    <property type="match status" value="6"/>
</dbReference>
<feature type="repeat" description="PPR" evidence="17">
    <location>
        <begin position="305"/>
        <end position="339"/>
    </location>
</feature>
<keyword evidence="19" id="KW-1185">Reference proteome</keyword>
<dbReference type="AlphaFoldDB" id="A0AAP0MXS1"/>
<keyword evidence="7" id="KW-0934">Plastid</keyword>
<keyword evidence="15" id="KW-0139">CF(1)</keyword>
<feature type="repeat" description="PPR" evidence="17">
    <location>
        <begin position="549"/>
        <end position="583"/>
    </location>
</feature>
<dbReference type="PRINTS" id="PR00126">
    <property type="entry name" value="ATPASEGAMMA"/>
</dbReference>
<dbReference type="InterPro" id="IPR023632">
    <property type="entry name" value="ATP_synth_F1_gsu_CS"/>
</dbReference>
<evidence type="ECO:0000256" key="9">
    <source>
        <dbReference type="ARBA" id="ARBA00022781"/>
    </source>
</evidence>
<proteinExistence type="inferred from homology"/>
<dbReference type="Pfam" id="PF12854">
    <property type="entry name" value="PPR_1"/>
    <property type="match status" value="1"/>
</dbReference>
<evidence type="ECO:0000256" key="12">
    <source>
        <dbReference type="ARBA" id="ARBA00023078"/>
    </source>
</evidence>
<dbReference type="GO" id="GO:0045259">
    <property type="term" value="C:proton-transporting ATP synthase complex"/>
    <property type="evidence" value="ECO:0007669"/>
    <property type="project" value="UniProtKB-KW"/>
</dbReference>
<keyword evidence="16" id="KW-0066">ATP synthesis</keyword>
<organism evidence="18 19">
    <name type="scientific">Citrus x changshan-huyou</name>
    <dbReference type="NCBI Taxonomy" id="2935761"/>
    <lineage>
        <taxon>Eukaryota</taxon>
        <taxon>Viridiplantae</taxon>
        <taxon>Streptophyta</taxon>
        <taxon>Embryophyta</taxon>
        <taxon>Tracheophyta</taxon>
        <taxon>Spermatophyta</taxon>
        <taxon>Magnoliopsida</taxon>
        <taxon>eudicotyledons</taxon>
        <taxon>Gunneridae</taxon>
        <taxon>Pentapetalae</taxon>
        <taxon>rosids</taxon>
        <taxon>malvids</taxon>
        <taxon>Sapindales</taxon>
        <taxon>Rutaceae</taxon>
        <taxon>Aurantioideae</taxon>
        <taxon>Citrus</taxon>
    </lineage>
</organism>